<gene>
    <name evidence="3" type="ORF">IAB28_10205</name>
</gene>
<dbReference type="Pfam" id="PF18960">
    <property type="entry name" value="DUF5702"/>
    <property type="match status" value="1"/>
</dbReference>
<protein>
    <submittedName>
        <fullName evidence="3">Uncharacterized protein</fullName>
    </submittedName>
</protein>
<reference evidence="3" key="1">
    <citation type="submission" date="2020-10" db="EMBL/GenBank/DDBJ databases">
        <authorList>
            <person name="Gilroy R."/>
        </authorList>
    </citation>
    <scope>NUCLEOTIDE SEQUENCE</scope>
    <source>
        <strain evidence="3">CHK180-2868</strain>
    </source>
</reference>
<feature type="region of interest" description="Disordered" evidence="2">
    <location>
        <begin position="382"/>
        <end position="409"/>
    </location>
</feature>
<accession>A0A9D1A5W1</accession>
<evidence type="ECO:0000313" key="3">
    <source>
        <dbReference type="EMBL" id="HIR06318.1"/>
    </source>
</evidence>
<feature type="region of interest" description="Disordered" evidence="2">
    <location>
        <begin position="294"/>
        <end position="314"/>
    </location>
</feature>
<dbReference type="Proteomes" id="UP000824250">
    <property type="component" value="Unassembled WGS sequence"/>
</dbReference>
<sequence>MRRLPGEITVFLSLILVCVLSLLMGLLESARTTGARWYLQMASNSAITSVMSQYNRNLWDMYRLLFLEYESEQAITDSFQEYLNFYLEQENYYNARMESVQLSRIVKAGDNQGSALEQEILDYVKYRLPDIAGNLAGIAAEAAEAKKAGDFRTLLDACKRTGERTKALERARADLEKSLEQMREEKSAVLRAADAQDSGRFQRYAKRLLKEVENYPRLVANYEQEIAKFSENSRKDEETKKPEDEQAYALYQQEQSASREVLASAEENQKYYRSLEPDMDANARLLSDALNLAEAAEEAEENEDEGSEGQEADWDEVLELAEEIRLPEKEMYQEPDSEKEAALDRLEQFFQKDLLDYLVPADREISNKQMETDGMPSKFLSAQNEDRQSEDIQDNDGGNWNGSGERSGEHGLSVPEQLLVNEYIFLFFDSFLIKANQKNLPDDRELSYEQEYILCGEKTDRENLKGAAEQLLAVRGALNLLHLLGSQEKRAQAEAFAAAVSAGYAPVQLILSFFILTLWALGEAVLDVRELFAGGKVNFWKNAEDWKTSLESLFSLEFLALETGKNQEGSDYTDYLRVLLCLKDTGVRNGRILDVIQCNVRKKQADFSILSCASEVEVEVELYQKHLFFIKDEYCISMNAFKAY</sequence>
<feature type="coiled-coil region" evidence="1">
    <location>
        <begin position="165"/>
        <end position="239"/>
    </location>
</feature>
<name>A0A9D1A5W1_9FIRM</name>
<evidence type="ECO:0000313" key="4">
    <source>
        <dbReference type="Proteomes" id="UP000824250"/>
    </source>
</evidence>
<dbReference type="EMBL" id="DVGC01000058">
    <property type="protein sequence ID" value="HIR06318.1"/>
    <property type="molecule type" value="Genomic_DNA"/>
</dbReference>
<reference evidence="3" key="2">
    <citation type="journal article" date="2021" name="PeerJ">
        <title>Extensive microbial diversity within the chicken gut microbiome revealed by metagenomics and culture.</title>
        <authorList>
            <person name="Gilroy R."/>
            <person name="Ravi A."/>
            <person name="Getino M."/>
            <person name="Pursley I."/>
            <person name="Horton D.L."/>
            <person name="Alikhan N.F."/>
            <person name="Baker D."/>
            <person name="Gharbi K."/>
            <person name="Hall N."/>
            <person name="Watson M."/>
            <person name="Adriaenssens E.M."/>
            <person name="Foster-Nyarko E."/>
            <person name="Jarju S."/>
            <person name="Secka A."/>
            <person name="Antonio M."/>
            <person name="Oren A."/>
            <person name="Chaudhuri R.R."/>
            <person name="La Ragione R."/>
            <person name="Hildebrand F."/>
            <person name="Pallen M.J."/>
        </authorList>
    </citation>
    <scope>NUCLEOTIDE SEQUENCE</scope>
    <source>
        <strain evidence="3">CHK180-2868</strain>
    </source>
</reference>
<proteinExistence type="predicted"/>
<keyword evidence="1" id="KW-0175">Coiled coil</keyword>
<comment type="caution">
    <text evidence="3">The sequence shown here is derived from an EMBL/GenBank/DDBJ whole genome shotgun (WGS) entry which is preliminary data.</text>
</comment>
<feature type="compositionally biased region" description="Acidic residues" evidence="2">
    <location>
        <begin position="295"/>
        <end position="314"/>
    </location>
</feature>
<evidence type="ECO:0000256" key="1">
    <source>
        <dbReference type="SAM" id="Coils"/>
    </source>
</evidence>
<dbReference type="AlphaFoldDB" id="A0A9D1A5W1"/>
<organism evidence="3 4">
    <name type="scientific">Candidatus Copromonas faecavium</name>
    <name type="common">nom. illeg.</name>
    <dbReference type="NCBI Taxonomy" id="2840740"/>
    <lineage>
        <taxon>Bacteria</taxon>
        <taxon>Bacillati</taxon>
        <taxon>Bacillota</taxon>
        <taxon>Clostridia</taxon>
        <taxon>Lachnospirales</taxon>
        <taxon>Lachnospiraceae</taxon>
        <taxon>Candidatus Copromonas (nom. illeg.)</taxon>
    </lineage>
</organism>
<dbReference type="InterPro" id="IPR043756">
    <property type="entry name" value="DUF5702"/>
</dbReference>
<evidence type="ECO:0000256" key="2">
    <source>
        <dbReference type="SAM" id="MobiDB-lite"/>
    </source>
</evidence>